<comment type="similarity">
    <text evidence="1">Belongs to the ClpA/ClpB family.</text>
</comment>
<evidence type="ECO:0000313" key="6">
    <source>
        <dbReference type="EMBL" id="STU63298.1"/>
    </source>
</evidence>
<dbReference type="GO" id="GO:0005737">
    <property type="term" value="C:cytoplasm"/>
    <property type="evidence" value="ECO:0007669"/>
    <property type="project" value="TreeGrafter"/>
</dbReference>
<dbReference type="FunFam" id="1.10.1780.10:FF:000003">
    <property type="entry name" value="ATP-dependent chaperone ClpB"/>
    <property type="match status" value="1"/>
</dbReference>
<keyword evidence="3" id="KW-0067">ATP-binding</keyword>
<feature type="domain" description="Clp R" evidence="5">
    <location>
        <begin position="3"/>
        <end position="146"/>
    </location>
</feature>
<dbReference type="InterPro" id="IPR036628">
    <property type="entry name" value="Clp_N_dom_sf"/>
</dbReference>
<evidence type="ECO:0000256" key="3">
    <source>
        <dbReference type="ARBA" id="ARBA00022840"/>
    </source>
</evidence>
<dbReference type="Gene3D" id="1.10.1780.10">
    <property type="entry name" value="Clp, N-terminal domain"/>
    <property type="match status" value="1"/>
</dbReference>
<dbReference type="GO" id="GO:0005524">
    <property type="term" value="F:ATP binding"/>
    <property type="evidence" value="ECO:0007669"/>
    <property type="project" value="UniProtKB-KW"/>
</dbReference>
<evidence type="ECO:0000256" key="1">
    <source>
        <dbReference type="ARBA" id="ARBA00008675"/>
    </source>
</evidence>
<reference evidence="6 7" key="1">
    <citation type="submission" date="2018-06" db="EMBL/GenBank/DDBJ databases">
        <authorList>
            <consortium name="Pathogen Informatics"/>
            <person name="Doyle S."/>
        </authorList>
    </citation>
    <scope>NUCLEOTIDE SEQUENCE [LARGE SCALE GENOMIC DNA]</scope>
    <source>
        <strain evidence="6 7">NCTC5050</strain>
    </source>
</reference>
<dbReference type="PANTHER" id="PTHR11638">
    <property type="entry name" value="ATP-DEPENDENT CLP PROTEASE"/>
    <property type="match status" value="1"/>
</dbReference>
<dbReference type="Proteomes" id="UP000255382">
    <property type="component" value="Unassembled WGS sequence"/>
</dbReference>
<dbReference type="InterPro" id="IPR004176">
    <property type="entry name" value="Clp_R_N"/>
</dbReference>
<evidence type="ECO:0000313" key="7">
    <source>
        <dbReference type="Proteomes" id="UP000255382"/>
    </source>
</evidence>
<dbReference type="CDD" id="cd00009">
    <property type="entry name" value="AAA"/>
    <property type="match status" value="1"/>
</dbReference>
<dbReference type="InterPro" id="IPR027417">
    <property type="entry name" value="P-loop_NTPase"/>
</dbReference>
<gene>
    <name evidence="6" type="primary">clpB_1</name>
    <name evidence="6" type="ORF">NCTC5050_01092</name>
</gene>
<keyword evidence="7" id="KW-1185">Reference proteome</keyword>
<dbReference type="Gene3D" id="3.40.50.300">
    <property type="entry name" value="P-loop containing nucleotide triphosphate hydrolases"/>
    <property type="match status" value="1"/>
</dbReference>
<dbReference type="PROSITE" id="PS51903">
    <property type="entry name" value="CLP_R"/>
    <property type="match status" value="1"/>
</dbReference>
<dbReference type="AlphaFoldDB" id="A0A377ZAQ2"/>
<dbReference type="SUPFAM" id="SSF52540">
    <property type="entry name" value="P-loop containing nucleoside triphosphate hydrolases"/>
    <property type="match status" value="1"/>
</dbReference>
<proteinExistence type="inferred from homology"/>
<dbReference type="GO" id="GO:0016887">
    <property type="term" value="F:ATP hydrolysis activity"/>
    <property type="evidence" value="ECO:0007669"/>
    <property type="project" value="TreeGrafter"/>
</dbReference>
<organism evidence="6 7">
    <name type="scientific">Klebsiella pneumoniae subsp. ozaenae</name>
    <dbReference type="NCBI Taxonomy" id="574"/>
    <lineage>
        <taxon>Bacteria</taxon>
        <taxon>Pseudomonadati</taxon>
        <taxon>Pseudomonadota</taxon>
        <taxon>Gammaproteobacteria</taxon>
        <taxon>Enterobacterales</taxon>
        <taxon>Enterobacteriaceae</taxon>
        <taxon>Klebsiella/Raoultella group</taxon>
        <taxon>Klebsiella</taxon>
        <taxon>Klebsiella pneumoniae complex</taxon>
    </lineage>
</organism>
<keyword evidence="4" id="KW-0677">Repeat</keyword>
<protein>
    <submittedName>
        <fullName evidence="6">Protein disaggregation chaperone</fullName>
    </submittedName>
</protein>
<evidence type="ECO:0000256" key="2">
    <source>
        <dbReference type="ARBA" id="ARBA00022741"/>
    </source>
</evidence>
<sequence length="253" mass="27313">MRLDRLTNKFQLALADAQSLALGHDNQFIEPLHLMSALLNQEGGSVRPLLTSAGVNAGKLRTDIEQALSRLPQVEGTGGDVQPSQDLVRILNLCDKLAQKKKDNFISSELFVLAALESRGTLTDLLKSAGATTANVTQAIEQMRGGESVNDQGAEDQRQALKKFTVDLTERAEQGKLDPVIGRDEEIRRTIQVLQRRTKNNPVLIGEPGVGKTAIVEGLAQRIVNGEVPEGLKGRRVLALDMGALVAGGEIPR</sequence>
<dbReference type="GO" id="GO:0034605">
    <property type="term" value="P:cellular response to heat"/>
    <property type="evidence" value="ECO:0007669"/>
    <property type="project" value="TreeGrafter"/>
</dbReference>
<name>A0A377ZAQ2_KLEPO</name>
<dbReference type="PANTHER" id="PTHR11638:SF18">
    <property type="entry name" value="HEAT SHOCK PROTEIN 104"/>
    <property type="match status" value="1"/>
</dbReference>
<accession>A0A377ZAQ2</accession>
<dbReference type="InterPro" id="IPR050130">
    <property type="entry name" value="ClpA_ClpB"/>
</dbReference>
<dbReference type="Pfam" id="PF02861">
    <property type="entry name" value="Clp_N"/>
    <property type="match status" value="1"/>
</dbReference>
<dbReference type="SUPFAM" id="SSF81923">
    <property type="entry name" value="Double Clp-N motif"/>
    <property type="match status" value="1"/>
</dbReference>
<evidence type="ECO:0000256" key="4">
    <source>
        <dbReference type="PROSITE-ProRule" id="PRU01251"/>
    </source>
</evidence>
<dbReference type="EMBL" id="UGLZ01000004">
    <property type="protein sequence ID" value="STU63298.1"/>
    <property type="molecule type" value="Genomic_DNA"/>
</dbReference>
<keyword evidence="2" id="KW-0547">Nucleotide-binding</keyword>
<evidence type="ECO:0000259" key="5">
    <source>
        <dbReference type="PROSITE" id="PS51903"/>
    </source>
</evidence>